<sequence>MSAEATIAVDTAAVAKNGPGQPADGVEAELVARLVEQARAAGLQLTGDGGLLQQLTKRVLESALTAPTRQAKLPRRGH</sequence>
<gene>
    <name evidence="1" type="ORF">GA0070624_3427</name>
</gene>
<dbReference type="EMBL" id="FMHV01000002">
    <property type="protein sequence ID" value="SCL27070.1"/>
    <property type="molecule type" value="Genomic_DNA"/>
</dbReference>
<protein>
    <recommendedName>
        <fullName evidence="3">Transposase, Mutator family</fullName>
    </recommendedName>
</protein>
<dbReference type="AlphaFoldDB" id="A0A1C6SC95"/>
<proteinExistence type="predicted"/>
<evidence type="ECO:0008006" key="3">
    <source>
        <dbReference type="Google" id="ProtNLM"/>
    </source>
</evidence>
<dbReference type="OrthoDB" id="9793302at2"/>
<evidence type="ECO:0000313" key="1">
    <source>
        <dbReference type="EMBL" id="SCL27070.1"/>
    </source>
</evidence>
<dbReference type="Proteomes" id="UP000199413">
    <property type="component" value="Unassembled WGS sequence"/>
</dbReference>
<organism evidence="1 2">
    <name type="scientific">Micromonospora rhizosphaerae</name>
    <dbReference type="NCBI Taxonomy" id="568872"/>
    <lineage>
        <taxon>Bacteria</taxon>
        <taxon>Bacillati</taxon>
        <taxon>Actinomycetota</taxon>
        <taxon>Actinomycetes</taxon>
        <taxon>Micromonosporales</taxon>
        <taxon>Micromonosporaceae</taxon>
        <taxon>Micromonospora</taxon>
    </lineage>
</organism>
<accession>A0A1C6SC95</accession>
<evidence type="ECO:0000313" key="2">
    <source>
        <dbReference type="Proteomes" id="UP000199413"/>
    </source>
</evidence>
<dbReference type="STRING" id="568872.GA0070624_3427"/>
<keyword evidence="2" id="KW-1185">Reference proteome</keyword>
<reference evidence="2" key="1">
    <citation type="submission" date="2016-06" db="EMBL/GenBank/DDBJ databases">
        <authorList>
            <person name="Varghese N."/>
            <person name="Submissions Spin"/>
        </authorList>
    </citation>
    <scope>NUCLEOTIDE SEQUENCE [LARGE SCALE GENOMIC DNA]</scope>
    <source>
        <strain evidence="2">DSM 45431</strain>
    </source>
</reference>
<name>A0A1C6SC95_9ACTN</name>